<gene>
    <name evidence="2" type="ORF">MAXJ12_34174</name>
</gene>
<organism evidence="2 3">
    <name type="scientific">Mesorhizobium alhagi CCNWXJ12-2</name>
    <dbReference type="NCBI Taxonomy" id="1107882"/>
    <lineage>
        <taxon>Bacteria</taxon>
        <taxon>Pseudomonadati</taxon>
        <taxon>Pseudomonadota</taxon>
        <taxon>Alphaproteobacteria</taxon>
        <taxon>Hyphomicrobiales</taxon>
        <taxon>Phyllobacteriaceae</taxon>
        <taxon>Allomesorhizobium</taxon>
    </lineage>
</organism>
<feature type="domain" description="Transposase InsH N-terminal" evidence="1">
    <location>
        <begin position="20"/>
        <end position="89"/>
    </location>
</feature>
<evidence type="ECO:0000259" key="1">
    <source>
        <dbReference type="Pfam" id="PF05598"/>
    </source>
</evidence>
<dbReference type="Pfam" id="PF05598">
    <property type="entry name" value="DUF772"/>
    <property type="match status" value="1"/>
</dbReference>
<dbReference type="InterPro" id="IPR008490">
    <property type="entry name" value="Transposase_InsH_N"/>
</dbReference>
<dbReference type="EMBL" id="AHAM01000308">
    <property type="protein sequence ID" value="EHK52685.1"/>
    <property type="molecule type" value="Genomic_DNA"/>
</dbReference>
<evidence type="ECO:0000313" key="2">
    <source>
        <dbReference type="EMBL" id="EHK52685.1"/>
    </source>
</evidence>
<protein>
    <submittedName>
        <fullName evidence="2">Transposase IS4 family protein</fullName>
    </submittedName>
</protein>
<dbReference type="AlphaFoldDB" id="H0I2X7"/>
<keyword evidence="3" id="KW-1185">Reference proteome</keyword>
<proteinExistence type="predicted"/>
<accession>H0I2X7</accession>
<evidence type="ECO:0000313" key="3">
    <source>
        <dbReference type="Proteomes" id="UP000003250"/>
    </source>
</evidence>
<dbReference type="Proteomes" id="UP000003250">
    <property type="component" value="Unassembled WGS sequence"/>
</dbReference>
<reference evidence="2 3" key="1">
    <citation type="journal article" date="2012" name="J. Bacteriol.">
        <title>Draft Genome Sequence of Mesorhizobium alhagi CCNWXJ12-2T, a Novel Salt-Resistant Species Isolated from the Desert of Northwestern China.</title>
        <authorList>
            <person name="Zhou M."/>
            <person name="Chen W."/>
            <person name="Chen H."/>
            <person name="Wei G."/>
        </authorList>
    </citation>
    <scope>NUCLEOTIDE SEQUENCE [LARGE SCALE GENOMIC DNA]</scope>
    <source>
        <strain evidence="2 3">CCNWXJ12-2</strain>
    </source>
</reference>
<dbReference type="PANTHER" id="PTHR33408">
    <property type="entry name" value="TRANSPOSASE"/>
    <property type="match status" value="1"/>
</dbReference>
<name>H0I2X7_9HYPH</name>
<sequence length="90" mass="10126">MSKDFRPWKIDEAQLLPPSVQDYVPRDHLSRLIVALVREELDLSAIAGSYRSVLGQPPFDPRMMTALLLHGYASGIYASRRIARAACERA</sequence>
<feature type="non-terminal residue" evidence="2">
    <location>
        <position position="90"/>
    </location>
</feature>